<feature type="domain" description="Thiolase N-terminal" evidence="6">
    <location>
        <begin position="4"/>
        <end position="231"/>
    </location>
</feature>
<dbReference type="PROSITE" id="PS00099">
    <property type="entry name" value="THIOLASE_3"/>
    <property type="match status" value="1"/>
</dbReference>
<dbReference type="PROSITE" id="PS00737">
    <property type="entry name" value="THIOLASE_2"/>
    <property type="match status" value="1"/>
</dbReference>
<dbReference type="EC" id="2.3.1.9" evidence="8"/>
<dbReference type="InterPro" id="IPR020616">
    <property type="entry name" value="Thiolase_N"/>
</dbReference>
<dbReference type="InterPro" id="IPR020613">
    <property type="entry name" value="Thiolase_CS"/>
</dbReference>
<protein>
    <submittedName>
        <fullName evidence="8">Acetyl-CoA C-acetyltransferase</fullName>
        <ecNumber evidence="8">2.3.1.9</ecNumber>
    </submittedName>
</protein>
<dbReference type="Gene3D" id="3.40.47.10">
    <property type="match status" value="2"/>
</dbReference>
<dbReference type="Pfam" id="PF00108">
    <property type="entry name" value="Thiolase_N"/>
    <property type="match status" value="1"/>
</dbReference>
<dbReference type="PANTHER" id="PTHR43365:SF1">
    <property type="entry name" value="ACETYL-COA C-ACYLTRANSFERASE"/>
    <property type="match status" value="1"/>
</dbReference>
<dbReference type="GO" id="GO:0003985">
    <property type="term" value="F:acetyl-CoA C-acetyltransferase activity"/>
    <property type="evidence" value="ECO:0007669"/>
    <property type="project" value="UniProtKB-EC"/>
</dbReference>
<dbReference type="InterPro" id="IPR020615">
    <property type="entry name" value="Thiolase_acyl_enz_int_AS"/>
</dbReference>
<evidence type="ECO:0000313" key="9">
    <source>
        <dbReference type="Proteomes" id="UP001193501"/>
    </source>
</evidence>
<dbReference type="InterPro" id="IPR016039">
    <property type="entry name" value="Thiolase-like"/>
</dbReference>
<dbReference type="InterPro" id="IPR020610">
    <property type="entry name" value="Thiolase_AS"/>
</dbReference>
<evidence type="ECO:0000313" key="8">
    <source>
        <dbReference type="EMBL" id="NBZ88514.1"/>
    </source>
</evidence>
<evidence type="ECO:0000259" key="6">
    <source>
        <dbReference type="Pfam" id="PF00108"/>
    </source>
</evidence>
<comment type="similarity">
    <text evidence="1 5">Belongs to the thiolase-like superfamily. Thiolase family.</text>
</comment>
<dbReference type="RefSeq" id="WP_168775327.1">
    <property type="nucleotide sequence ID" value="NZ_JAABNR010000011.1"/>
</dbReference>
<evidence type="ECO:0000256" key="4">
    <source>
        <dbReference type="PIRSR" id="PIRSR000429-1"/>
    </source>
</evidence>
<evidence type="ECO:0000256" key="1">
    <source>
        <dbReference type="ARBA" id="ARBA00010982"/>
    </source>
</evidence>
<keyword evidence="3 5" id="KW-0012">Acyltransferase</keyword>
<dbReference type="Pfam" id="PF02803">
    <property type="entry name" value="Thiolase_C"/>
    <property type="match status" value="1"/>
</dbReference>
<evidence type="ECO:0000256" key="5">
    <source>
        <dbReference type="RuleBase" id="RU003557"/>
    </source>
</evidence>
<evidence type="ECO:0000259" key="7">
    <source>
        <dbReference type="Pfam" id="PF02803"/>
    </source>
</evidence>
<sequence>MDAYIFDAIRSPRGKGRPDGALHEVTSVALSAQILDALAARNGIRGPVIEDVIWGNVTQVGEQGGCLARSAVLASGLDQAIPGLSINRFCASGLEAVNLAAQQVRATGGAFIAGGVEMMSRVPMGSDGAAIAVDPSLAMATRFVPQGISADLIATEYGFTREMADALAVESQRRAARAWAEGRFAKSIVPVRDRNGLMILEHDEYMRPGTDMATLGALKPAFQEMGEVMPGFDKVALMKYPHLERITHIHHAGNSSGIVDGAAAVLVASKDWGEAHGLKPRARIRAVARIGTEPTIMLTGPVPVTERALAAAGLGIGDIDLFEVNEAFAAVVLRFQQAFDVDPARVNVNGGAIAMGHPLGATGAMILATLLDELERSDKTLGLATLCVASGMGAATVVERL</sequence>
<reference evidence="8" key="1">
    <citation type="submission" date="2020-01" db="EMBL/GenBank/DDBJ databases">
        <authorList>
            <person name="Chen W.-M."/>
        </authorList>
    </citation>
    <scope>NUCLEOTIDE SEQUENCE</scope>
    <source>
        <strain evidence="8">CYK-10</strain>
    </source>
</reference>
<dbReference type="PIRSF" id="PIRSF000429">
    <property type="entry name" value="Ac-CoA_Ac_transf"/>
    <property type="match status" value="1"/>
</dbReference>
<proteinExistence type="inferred from homology"/>
<keyword evidence="2 5" id="KW-0808">Transferase</keyword>
<evidence type="ECO:0000256" key="3">
    <source>
        <dbReference type="ARBA" id="ARBA00023315"/>
    </source>
</evidence>
<dbReference type="CDD" id="cd00751">
    <property type="entry name" value="thiolase"/>
    <property type="match status" value="1"/>
</dbReference>
<gene>
    <name evidence="8" type="ORF">GV832_13050</name>
</gene>
<dbReference type="Proteomes" id="UP001193501">
    <property type="component" value="Unassembled WGS sequence"/>
</dbReference>
<feature type="active site" description="Proton acceptor" evidence="4">
    <location>
        <position position="387"/>
    </location>
</feature>
<evidence type="ECO:0000256" key="2">
    <source>
        <dbReference type="ARBA" id="ARBA00022679"/>
    </source>
</evidence>
<dbReference type="AlphaFoldDB" id="A0AAE4YDZ6"/>
<dbReference type="NCBIfam" id="TIGR01930">
    <property type="entry name" value="AcCoA-C-Actrans"/>
    <property type="match status" value="1"/>
</dbReference>
<name>A0AAE4YDZ6_9RHOB</name>
<accession>A0AAE4YDZ6</accession>
<dbReference type="PANTHER" id="PTHR43365">
    <property type="entry name" value="BLR7806 PROTEIN"/>
    <property type="match status" value="1"/>
</dbReference>
<dbReference type="EMBL" id="JAABNR010000011">
    <property type="protein sequence ID" value="NBZ88514.1"/>
    <property type="molecule type" value="Genomic_DNA"/>
</dbReference>
<comment type="caution">
    <text evidence="8">The sequence shown here is derived from an EMBL/GenBank/DDBJ whole genome shotgun (WGS) entry which is preliminary data.</text>
</comment>
<organism evidence="8 9">
    <name type="scientific">Stagnihabitans tardus</name>
    <dbReference type="NCBI Taxonomy" id="2699202"/>
    <lineage>
        <taxon>Bacteria</taxon>
        <taxon>Pseudomonadati</taxon>
        <taxon>Pseudomonadota</taxon>
        <taxon>Alphaproteobacteria</taxon>
        <taxon>Rhodobacterales</taxon>
        <taxon>Paracoccaceae</taxon>
        <taxon>Stagnihabitans</taxon>
    </lineage>
</organism>
<feature type="domain" description="Thiolase C-terminal" evidence="7">
    <location>
        <begin position="278"/>
        <end position="400"/>
    </location>
</feature>
<dbReference type="NCBIfam" id="NF006090">
    <property type="entry name" value="PRK08242.1"/>
    <property type="match status" value="1"/>
</dbReference>
<feature type="active site" description="Acyl-thioester intermediate" evidence="4">
    <location>
        <position position="90"/>
    </location>
</feature>
<dbReference type="InterPro" id="IPR002155">
    <property type="entry name" value="Thiolase"/>
</dbReference>
<dbReference type="InterPro" id="IPR020617">
    <property type="entry name" value="Thiolase_C"/>
</dbReference>
<dbReference type="SUPFAM" id="SSF53901">
    <property type="entry name" value="Thiolase-like"/>
    <property type="match status" value="2"/>
</dbReference>
<feature type="active site" description="Proton acceptor" evidence="4">
    <location>
        <position position="357"/>
    </location>
</feature>
<keyword evidence="9" id="KW-1185">Reference proteome</keyword>
<dbReference type="PROSITE" id="PS00098">
    <property type="entry name" value="THIOLASE_1"/>
    <property type="match status" value="1"/>
</dbReference>